<evidence type="ECO:0000256" key="1">
    <source>
        <dbReference type="SAM" id="MobiDB-lite"/>
    </source>
</evidence>
<sequence>MTRTTGRPVAMMCIDHQGAESQSVKYIFLKKKEGGNAGKAAERGGGGGALETPGAPCRPQVNREGSGGATGVRWTLVGSPGGEQREGSRRDKRGGPHGREREGRANGANTSPKATQKRGRNRSRIRQGHRRGRHAQRPGRRAANAQAHLPGRCGGRSQEPEGRGPGALPMKPAPGNGLEAPPPGGTRGCWATGAGAAGGSMLPL</sequence>
<reference evidence="3" key="1">
    <citation type="journal article" date="2013" name="Science">
        <title>Comparative analysis of bat genomes provides insight into the evolution of flight and immunity.</title>
        <authorList>
            <person name="Zhang G."/>
            <person name="Cowled C."/>
            <person name="Shi Z."/>
            <person name="Huang Z."/>
            <person name="Bishop-Lilly K.A."/>
            <person name="Fang X."/>
            <person name="Wynne J.W."/>
            <person name="Xiong Z."/>
            <person name="Baker M.L."/>
            <person name="Zhao W."/>
            <person name="Tachedjian M."/>
            <person name="Zhu Y."/>
            <person name="Zhou P."/>
            <person name="Jiang X."/>
            <person name="Ng J."/>
            <person name="Yang L."/>
            <person name="Wu L."/>
            <person name="Xiao J."/>
            <person name="Feng Y."/>
            <person name="Chen Y."/>
            <person name="Sun X."/>
            <person name="Zhang Y."/>
            <person name="Marsh G.A."/>
            <person name="Crameri G."/>
            <person name="Broder C.C."/>
            <person name="Frey K.G."/>
            <person name="Wang L.F."/>
            <person name="Wang J."/>
        </authorList>
    </citation>
    <scope>NUCLEOTIDE SEQUENCE [LARGE SCALE GENOMIC DNA]</scope>
</reference>
<protein>
    <submittedName>
        <fullName evidence="2">Uncharacterized protein</fullName>
    </submittedName>
</protein>
<evidence type="ECO:0000313" key="2">
    <source>
        <dbReference type="EMBL" id="ELK34816.1"/>
    </source>
</evidence>
<feature type="region of interest" description="Disordered" evidence="1">
    <location>
        <begin position="35"/>
        <end position="204"/>
    </location>
</feature>
<dbReference type="AlphaFoldDB" id="L5M8V4"/>
<dbReference type="Proteomes" id="UP000010556">
    <property type="component" value="Unassembled WGS sequence"/>
</dbReference>
<feature type="compositionally biased region" description="Basic residues" evidence="1">
    <location>
        <begin position="115"/>
        <end position="140"/>
    </location>
</feature>
<feature type="compositionally biased region" description="Basic and acidic residues" evidence="1">
    <location>
        <begin position="83"/>
        <end position="104"/>
    </location>
</feature>
<name>L5M8V4_MYODS</name>
<dbReference type="EMBL" id="KB102797">
    <property type="protein sequence ID" value="ELK34816.1"/>
    <property type="molecule type" value="Genomic_DNA"/>
</dbReference>
<proteinExistence type="predicted"/>
<accession>L5M8V4</accession>
<gene>
    <name evidence="2" type="ORF">MDA_GLEAN10018854</name>
</gene>
<organism evidence="2 3">
    <name type="scientific">Myotis davidii</name>
    <name type="common">David's myotis</name>
    <dbReference type="NCBI Taxonomy" id="225400"/>
    <lineage>
        <taxon>Eukaryota</taxon>
        <taxon>Metazoa</taxon>
        <taxon>Chordata</taxon>
        <taxon>Craniata</taxon>
        <taxon>Vertebrata</taxon>
        <taxon>Euteleostomi</taxon>
        <taxon>Mammalia</taxon>
        <taxon>Eutheria</taxon>
        <taxon>Laurasiatheria</taxon>
        <taxon>Chiroptera</taxon>
        <taxon>Yangochiroptera</taxon>
        <taxon>Vespertilionidae</taxon>
        <taxon>Myotis</taxon>
    </lineage>
</organism>
<keyword evidence="3" id="KW-1185">Reference proteome</keyword>
<evidence type="ECO:0000313" key="3">
    <source>
        <dbReference type="Proteomes" id="UP000010556"/>
    </source>
</evidence>